<keyword evidence="3" id="KW-0285">Flavoprotein</keyword>
<feature type="binding site" evidence="5">
    <location>
        <position position="197"/>
    </location>
    <ligand>
        <name>FAD</name>
        <dbReference type="ChEBI" id="CHEBI:57692"/>
    </ligand>
</feature>
<organism evidence="7 8">
    <name type="scientific">Brenneria goodwinii</name>
    <dbReference type="NCBI Taxonomy" id="1109412"/>
    <lineage>
        <taxon>Bacteria</taxon>
        <taxon>Pseudomonadati</taxon>
        <taxon>Pseudomonadota</taxon>
        <taxon>Gammaproteobacteria</taxon>
        <taxon>Enterobacterales</taxon>
        <taxon>Pectobacteriaceae</taxon>
        <taxon>Brenneria</taxon>
    </lineage>
</organism>
<dbReference type="Pfam" id="PF00766">
    <property type="entry name" value="ETF_alpha"/>
    <property type="match status" value="1"/>
</dbReference>
<name>A0AAE8JNP9_9GAMM</name>
<reference evidence="7 8" key="1">
    <citation type="submission" date="2016-09" db="EMBL/GenBank/DDBJ databases">
        <authorList>
            <person name="Doonan J."/>
            <person name="Pachebat J.A."/>
            <person name="Golyshin P.N."/>
            <person name="Denman S."/>
            <person name="Mcdonald J.E."/>
        </authorList>
    </citation>
    <scope>NUCLEOTIDE SEQUENCE [LARGE SCALE GENOMIC DNA]</scope>
    <source>
        <strain evidence="7 8">FRB141</strain>
    </source>
</reference>
<dbReference type="Gene3D" id="3.40.50.1220">
    <property type="entry name" value="TPP-binding domain"/>
    <property type="match status" value="1"/>
</dbReference>
<feature type="binding site" evidence="5">
    <location>
        <begin position="222"/>
        <end position="223"/>
    </location>
    <ligand>
        <name>FAD</name>
        <dbReference type="ChEBI" id="CHEBI:57692"/>
    </ligand>
</feature>
<dbReference type="InterPro" id="IPR014730">
    <property type="entry name" value="ETF_a/b_N"/>
</dbReference>
<dbReference type="SUPFAM" id="SSF52402">
    <property type="entry name" value="Adenine nucleotide alpha hydrolases-like"/>
    <property type="match status" value="1"/>
</dbReference>
<feature type="binding site" evidence="5">
    <location>
        <begin position="254"/>
        <end position="261"/>
    </location>
    <ligand>
        <name>FAD</name>
        <dbReference type="ChEBI" id="CHEBI:57692"/>
    </ligand>
</feature>
<dbReference type="SMART" id="SM00893">
    <property type="entry name" value="ETF"/>
    <property type="match status" value="1"/>
</dbReference>
<evidence type="ECO:0000313" key="8">
    <source>
        <dbReference type="Proteomes" id="UP000285972"/>
    </source>
</evidence>
<dbReference type="GO" id="GO:0009055">
    <property type="term" value="F:electron transfer activity"/>
    <property type="evidence" value="ECO:0007669"/>
    <property type="project" value="InterPro"/>
</dbReference>
<keyword evidence="4" id="KW-0249">Electron transport</keyword>
<dbReference type="SUPFAM" id="SSF52467">
    <property type="entry name" value="DHS-like NAD/FAD-binding domain"/>
    <property type="match status" value="1"/>
</dbReference>
<proteinExistence type="inferred from homology"/>
<evidence type="ECO:0000256" key="2">
    <source>
        <dbReference type="ARBA" id="ARBA00022448"/>
    </source>
</evidence>
<dbReference type="KEGG" id="bgj:AWC36_04190"/>
<keyword evidence="2" id="KW-0813">Transport</keyword>
<dbReference type="InterPro" id="IPR029035">
    <property type="entry name" value="DHS-like_NAD/FAD-binding_dom"/>
</dbReference>
<dbReference type="Proteomes" id="UP000285972">
    <property type="component" value="Unassembled WGS sequence"/>
</dbReference>
<evidence type="ECO:0000256" key="3">
    <source>
        <dbReference type="ARBA" id="ARBA00022630"/>
    </source>
</evidence>
<evidence type="ECO:0000256" key="5">
    <source>
        <dbReference type="PIRSR" id="PIRSR000089-1"/>
    </source>
</evidence>
<evidence type="ECO:0000256" key="4">
    <source>
        <dbReference type="ARBA" id="ARBA00022982"/>
    </source>
</evidence>
<dbReference type="InterPro" id="IPR014731">
    <property type="entry name" value="ETF_asu_C"/>
</dbReference>
<dbReference type="FunFam" id="3.40.50.1220:FF:000004">
    <property type="entry name" value="Electron transfer flavoprotein"/>
    <property type="match status" value="1"/>
</dbReference>
<feature type="binding site" evidence="5">
    <location>
        <position position="275"/>
    </location>
    <ligand>
        <name>FAD</name>
        <dbReference type="ChEBI" id="CHEBI:57692"/>
    </ligand>
</feature>
<sequence length="307" mass="32000">MTGIFLFSETPLLAKQLLTPALELKRSLGQPITALVLDAANADDLAALGADRVLVLQSTAGWVEGLGDAVYDLVKDDVSVLLVGGTQRGKHLAAHVAAKLDAGLSTDAKSLTVEDGKLVTSRVLYAGLAVVVDELTFPAVATIPPRSFTIPEAAATAGSIETIGVIDDGRVSIVETTPTESSGVDISTANKLVSVGRGFASKDDLSLAESLAAKLKGEVSCTRGIAEDAHWLPIERYIGISGQTVKPDLYLAVGLSGQVQHMVGARESKVIVAINNDERAPIFEAADYGIVGDLYTVLPLLDTAIDN</sequence>
<keyword evidence="5" id="KW-0274">FAD</keyword>
<feature type="domain" description="Electron transfer flavoprotein alpha/beta-subunit N-terminal" evidence="6">
    <location>
        <begin position="2"/>
        <end position="177"/>
    </location>
</feature>
<evidence type="ECO:0000313" key="7">
    <source>
        <dbReference type="EMBL" id="RLM26013.1"/>
    </source>
</evidence>
<evidence type="ECO:0000256" key="1">
    <source>
        <dbReference type="ARBA" id="ARBA00005817"/>
    </source>
</evidence>
<dbReference type="InterPro" id="IPR014729">
    <property type="entry name" value="Rossmann-like_a/b/a_fold"/>
</dbReference>
<dbReference type="Gene3D" id="3.40.50.620">
    <property type="entry name" value="HUPs"/>
    <property type="match status" value="1"/>
</dbReference>
<dbReference type="PIRSF" id="PIRSF000089">
    <property type="entry name" value="Electra_flavoP_a"/>
    <property type="match status" value="1"/>
</dbReference>
<comment type="cofactor">
    <cofactor evidence="5">
        <name>FAD</name>
        <dbReference type="ChEBI" id="CHEBI:57692"/>
    </cofactor>
    <text evidence="5">Binds 1 FAD per dimer.</text>
</comment>
<dbReference type="PANTHER" id="PTHR43153:SF1">
    <property type="entry name" value="ELECTRON TRANSFER FLAVOPROTEIN SUBUNIT ALPHA, MITOCHONDRIAL"/>
    <property type="match status" value="1"/>
</dbReference>
<dbReference type="GO" id="GO:0033539">
    <property type="term" value="P:fatty acid beta-oxidation using acyl-CoA dehydrogenase"/>
    <property type="evidence" value="ECO:0007669"/>
    <property type="project" value="TreeGrafter"/>
</dbReference>
<gene>
    <name evidence="7" type="ORF">BIY26_08370</name>
</gene>
<comment type="caution">
    <text evidence="7">The sequence shown here is derived from an EMBL/GenBank/DDBJ whole genome shotgun (WGS) entry which is preliminary data.</text>
</comment>
<dbReference type="EMBL" id="MJLX01000017">
    <property type="protein sequence ID" value="RLM26013.1"/>
    <property type="molecule type" value="Genomic_DNA"/>
</dbReference>
<dbReference type="PANTHER" id="PTHR43153">
    <property type="entry name" value="ELECTRON TRANSFER FLAVOPROTEIN ALPHA"/>
    <property type="match status" value="1"/>
</dbReference>
<dbReference type="RefSeq" id="WP_048639878.1">
    <property type="nucleotide sequence ID" value="NZ_JAVCYU010000097.1"/>
</dbReference>
<dbReference type="GO" id="GO:0050660">
    <property type="term" value="F:flavin adenine dinucleotide binding"/>
    <property type="evidence" value="ECO:0007669"/>
    <property type="project" value="InterPro"/>
</dbReference>
<comment type="similarity">
    <text evidence="1">Belongs to the ETF alpha-subunit/FixB family.</text>
</comment>
<dbReference type="InterPro" id="IPR001308">
    <property type="entry name" value="ETF_a/FixB"/>
</dbReference>
<dbReference type="Pfam" id="PF01012">
    <property type="entry name" value="ETF"/>
    <property type="match status" value="1"/>
</dbReference>
<accession>A0AAE8JNP9</accession>
<protein>
    <recommendedName>
        <fullName evidence="6">Electron transfer flavoprotein alpha/beta-subunit N-terminal domain-containing protein</fullName>
    </recommendedName>
</protein>
<evidence type="ECO:0000259" key="6">
    <source>
        <dbReference type="SMART" id="SM00893"/>
    </source>
</evidence>
<dbReference type="AlphaFoldDB" id="A0AAE8JNP9"/>